<keyword evidence="3" id="KW-1185">Reference proteome</keyword>
<reference evidence="2 3" key="1">
    <citation type="journal article" date="2024" name="Int. J. Mol. Sci.">
        <title>Exploration of Alicyclobacillus spp. Genome in Search of Antibiotic Resistance.</title>
        <authorList>
            <person name="Bucka-Kolendo J."/>
            <person name="Kiousi D.E."/>
            <person name="Dekowska A."/>
            <person name="Mikolajczuk-Szczyrba A."/>
            <person name="Karadedos D.M."/>
            <person name="Michael P."/>
            <person name="Galanis A."/>
            <person name="Sokolowska B."/>
        </authorList>
    </citation>
    <scope>NUCLEOTIDE SEQUENCE [LARGE SCALE GENOMIC DNA]</scope>
    <source>
        <strain evidence="2 3">KKP 3000</strain>
    </source>
</reference>
<evidence type="ECO:0000313" key="3">
    <source>
        <dbReference type="Proteomes" id="UP001579974"/>
    </source>
</evidence>
<feature type="region of interest" description="Disordered" evidence="1">
    <location>
        <begin position="41"/>
        <end position="63"/>
    </location>
</feature>
<comment type="caution">
    <text evidence="2">The sequence shown here is derived from an EMBL/GenBank/DDBJ whole genome shotgun (WGS) entry which is preliminary data.</text>
</comment>
<dbReference type="RefSeq" id="WP_275475896.1">
    <property type="nucleotide sequence ID" value="NZ_CP162940.1"/>
</dbReference>
<gene>
    <name evidence="2" type="ORF">KKP3000_001848</name>
</gene>
<evidence type="ECO:0000256" key="1">
    <source>
        <dbReference type="SAM" id="MobiDB-lite"/>
    </source>
</evidence>
<evidence type="ECO:0000313" key="2">
    <source>
        <dbReference type="EMBL" id="MFB5192639.1"/>
    </source>
</evidence>
<proteinExistence type="predicted"/>
<protein>
    <submittedName>
        <fullName evidence="2">Uncharacterized protein</fullName>
    </submittedName>
</protein>
<accession>A0ABV5AK17</accession>
<name>A0ABV5AK17_9BACL</name>
<organism evidence="2 3">
    <name type="scientific">Alicyclobacillus fastidiosus</name>
    <dbReference type="NCBI Taxonomy" id="392011"/>
    <lineage>
        <taxon>Bacteria</taxon>
        <taxon>Bacillati</taxon>
        <taxon>Bacillota</taxon>
        <taxon>Bacilli</taxon>
        <taxon>Bacillales</taxon>
        <taxon>Alicyclobacillaceae</taxon>
        <taxon>Alicyclobacillus</taxon>
    </lineage>
</organism>
<feature type="compositionally biased region" description="Polar residues" evidence="1">
    <location>
        <begin position="48"/>
        <end position="57"/>
    </location>
</feature>
<sequence length="63" mass="7577">MEYGETKRHVSFNLNKPEEREMFRFSRKINFSGWVKQQLAREIKRQQKPPSGETSFQVKMGDK</sequence>
<dbReference type="Proteomes" id="UP001579974">
    <property type="component" value="Unassembled WGS sequence"/>
</dbReference>
<dbReference type="EMBL" id="JBDXSU010000025">
    <property type="protein sequence ID" value="MFB5192639.1"/>
    <property type="molecule type" value="Genomic_DNA"/>
</dbReference>